<keyword evidence="1" id="KW-0732">Signal</keyword>
<dbReference type="PROSITE" id="PS52045">
    <property type="entry name" value="NEPROSIN_PEP_CD"/>
    <property type="match status" value="1"/>
</dbReference>
<gene>
    <name evidence="3" type="ORF">RGQ29_020088</name>
</gene>
<organism evidence="3 4">
    <name type="scientific">Quercus rubra</name>
    <name type="common">Northern red oak</name>
    <name type="synonym">Quercus borealis</name>
    <dbReference type="NCBI Taxonomy" id="3512"/>
    <lineage>
        <taxon>Eukaryota</taxon>
        <taxon>Viridiplantae</taxon>
        <taxon>Streptophyta</taxon>
        <taxon>Embryophyta</taxon>
        <taxon>Tracheophyta</taxon>
        <taxon>Spermatophyta</taxon>
        <taxon>Magnoliopsida</taxon>
        <taxon>eudicotyledons</taxon>
        <taxon>Gunneridae</taxon>
        <taxon>Pentapetalae</taxon>
        <taxon>rosids</taxon>
        <taxon>fabids</taxon>
        <taxon>Fagales</taxon>
        <taxon>Fagaceae</taxon>
        <taxon>Quercus</taxon>
    </lineage>
</organism>
<keyword evidence="4" id="KW-1185">Reference proteome</keyword>
<evidence type="ECO:0000313" key="3">
    <source>
        <dbReference type="EMBL" id="KAK4589369.1"/>
    </source>
</evidence>
<accession>A0AAN7FC48</accession>
<feature type="chain" id="PRO_5042907358" description="Neprosin PEP catalytic domain-containing protein" evidence="1">
    <location>
        <begin position="23"/>
        <end position="396"/>
    </location>
</feature>
<protein>
    <recommendedName>
        <fullName evidence="2">Neprosin PEP catalytic domain-containing protein</fullName>
    </recommendedName>
</protein>
<proteinExistence type="predicted"/>
<comment type="caution">
    <text evidence="3">The sequence shown here is derived from an EMBL/GenBank/DDBJ whole genome shotgun (WGS) entry which is preliminary data.</text>
</comment>
<dbReference type="InterPro" id="IPR053168">
    <property type="entry name" value="Glutamic_endopeptidase"/>
</dbReference>
<dbReference type="InterPro" id="IPR025521">
    <property type="entry name" value="Neprosin_propep"/>
</dbReference>
<dbReference type="EMBL" id="JAXUIC010000005">
    <property type="protein sequence ID" value="KAK4589369.1"/>
    <property type="molecule type" value="Genomic_DNA"/>
</dbReference>
<dbReference type="InterPro" id="IPR004314">
    <property type="entry name" value="Neprosin"/>
</dbReference>
<evidence type="ECO:0000259" key="2">
    <source>
        <dbReference type="PROSITE" id="PS52045"/>
    </source>
</evidence>
<evidence type="ECO:0000313" key="4">
    <source>
        <dbReference type="Proteomes" id="UP001324115"/>
    </source>
</evidence>
<dbReference type="Proteomes" id="UP001324115">
    <property type="component" value="Unassembled WGS sequence"/>
</dbReference>
<evidence type="ECO:0000256" key="1">
    <source>
        <dbReference type="SAM" id="SignalP"/>
    </source>
</evidence>
<sequence>MAFKGFVILYVLLYFGSFHNEAMVKGNNLNDLNSELPPIKNILTKHGDTYNCVDIYKQASLKHPLLWNHTIQMRPSYKVRKLRAKMLSKKLSPGHRYAKIKLDEACPKGTVPVLRVADKDQLKNVSNLTKSRFFPNDQWNHGLEFAGIFAKTTPDKKYKGVSGVMTVWNPKNVGPNQYSSVAISAEVGEGPDYTRIQFGWTVFPFQFQDSFTHWFFQVTNITNVPGCFDLNCQGFVQINTQVPIGAAIHDVSEYGTDNQVFLRFSLLQDPEKESPWWLFYNEEPTPIGYFSNKLFTKLSDGADTLKWGGYVFTQPGDETSPQMGSGKFDNEIYQRTANMINVRYIDNKYELVNSPNDIQTAESRCYLEGDQSYKDDKVGYTFCFGGKGGTQEKCSV</sequence>
<dbReference type="PANTHER" id="PTHR31589">
    <property type="entry name" value="PROTEIN, PUTATIVE (DUF239)-RELATED-RELATED"/>
    <property type="match status" value="1"/>
</dbReference>
<dbReference type="Pfam" id="PF14365">
    <property type="entry name" value="Neprosin_AP"/>
    <property type="match status" value="1"/>
</dbReference>
<name>A0AAN7FC48_QUERU</name>
<dbReference type="Pfam" id="PF03080">
    <property type="entry name" value="Neprosin"/>
    <property type="match status" value="1"/>
</dbReference>
<feature type="domain" description="Neprosin PEP catalytic" evidence="2">
    <location>
        <begin position="138"/>
        <end position="395"/>
    </location>
</feature>
<dbReference type="AlphaFoldDB" id="A0AAN7FC48"/>
<reference evidence="3 4" key="1">
    <citation type="journal article" date="2023" name="G3 (Bethesda)">
        <title>A haplotype-resolved chromosome-scale genome for Quercus rubra L. provides insights into the genetics of adaptive traits for red oak species.</title>
        <authorList>
            <person name="Kapoor B."/>
            <person name="Jenkins J."/>
            <person name="Schmutz J."/>
            <person name="Zhebentyayeva T."/>
            <person name="Kuelheim C."/>
            <person name="Coggeshall M."/>
            <person name="Heim C."/>
            <person name="Lasky J.R."/>
            <person name="Leites L."/>
            <person name="Islam-Faridi N."/>
            <person name="Romero-Severson J."/>
            <person name="DeLeo V.L."/>
            <person name="Lucas S.M."/>
            <person name="Lazic D."/>
            <person name="Gailing O."/>
            <person name="Carlson J."/>
            <person name="Staton M."/>
        </authorList>
    </citation>
    <scope>NUCLEOTIDE SEQUENCE [LARGE SCALE GENOMIC DNA]</scope>
    <source>
        <strain evidence="3">Pseudo-F2</strain>
    </source>
</reference>
<dbReference type="PANTHER" id="PTHR31589:SF110">
    <property type="entry name" value="PROTEIN, PUTATIVE (DUF239)-RELATED"/>
    <property type="match status" value="1"/>
</dbReference>
<feature type="signal peptide" evidence="1">
    <location>
        <begin position="1"/>
        <end position="22"/>
    </location>
</feature>